<dbReference type="PROSITE" id="PS51898">
    <property type="entry name" value="TYR_RECOMBINASE"/>
    <property type="match status" value="1"/>
</dbReference>
<dbReference type="PANTHER" id="PTHR30349:SF41">
    <property type="entry name" value="INTEGRASE_RECOMBINASE PROTEIN MJ0367-RELATED"/>
    <property type="match status" value="1"/>
</dbReference>
<evidence type="ECO:0000259" key="5">
    <source>
        <dbReference type="PROSITE" id="PS51898"/>
    </source>
</evidence>
<dbReference type="AlphaFoldDB" id="A0A6B8MRW9"/>
<evidence type="ECO:0000256" key="3">
    <source>
        <dbReference type="ARBA" id="ARBA00023125"/>
    </source>
</evidence>
<keyword evidence="3" id="KW-0238">DNA-binding</keyword>
<dbReference type="PANTHER" id="PTHR30349">
    <property type="entry name" value="PHAGE INTEGRASE-RELATED"/>
    <property type="match status" value="1"/>
</dbReference>
<dbReference type="SUPFAM" id="SSF56349">
    <property type="entry name" value="DNA breaking-rejoining enzymes"/>
    <property type="match status" value="1"/>
</dbReference>
<keyword evidence="4" id="KW-0233">DNA recombination</keyword>
<organism evidence="6 7">
    <name type="scientific">Klebsiella oxytoca</name>
    <dbReference type="NCBI Taxonomy" id="571"/>
    <lineage>
        <taxon>Bacteria</taxon>
        <taxon>Pseudomonadati</taxon>
        <taxon>Pseudomonadota</taxon>
        <taxon>Gammaproteobacteria</taxon>
        <taxon>Enterobacterales</taxon>
        <taxon>Enterobacteriaceae</taxon>
        <taxon>Klebsiella/Raoultella group</taxon>
        <taxon>Klebsiella</taxon>
    </lineage>
</organism>
<dbReference type="GO" id="GO:0003677">
    <property type="term" value="F:DNA binding"/>
    <property type="evidence" value="ECO:0007669"/>
    <property type="project" value="UniProtKB-KW"/>
</dbReference>
<reference evidence="6 7" key="1">
    <citation type="submission" date="2019-11" db="EMBL/GenBank/DDBJ databases">
        <title>Isolation and Application of One Kind of P-Hydroxybenzoic Acid Degrading Bacterium in Mitigating Cropping Obstacle of Cucumber.</title>
        <authorList>
            <person name="Wu F."/>
            <person name="An Y."/>
        </authorList>
    </citation>
    <scope>NUCLEOTIDE SEQUENCE [LARGE SCALE GENOMIC DNA]</scope>
    <source>
        <strain evidence="6 7">P620</strain>
    </source>
</reference>
<dbReference type="InterPro" id="IPR002104">
    <property type="entry name" value="Integrase_catalytic"/>
</dbReference>
<evidence type="ECO:0000256" key="2">
    <source>
        <dbReference type="ARBA" id="ARBA00022908"/>
    </source>
</evidence>
<dbReference type="OrthoDB" id="9795573at2"/>
<dbReference type="Pfam" id="PF00589">
    <property type="entry name" value="Phage_integrase"/>
    <property type="match status" value="1"/>
</dbReference>
<evidence type="ECO:0000313" key="6">
    <source>
        <dbReference type="EMBL" id="QGN40555.1"/>
    </source>
</evidence>
<evidence type="ECO:0000256" key="1">
    <source>
        <dbReference type="ARBA" id="ARBA00008857"/>
    </source>
</evidence>
<dbReference type="InterPro" id="IPR011010">
    <property type="entry name" value="DNA_brk_join_enz"/>
</dbReference>
<evidence type="ECO:0000313" key="7">
    <source>
        <dbReference type="Proteomes" id="UP000427108"/>
    </source>
</evidence>
<dbReference type="Gene3D" id="1.10.443.10">
    <property type="entry name" value="Intergrase catalytic core"/>
    <property type="match status" value="1"/>
</dbReference>
<proteinExistence type="inferred from homology"/>
<comment type="similarity">
    <text evidence="1">Belongs to the 'phage' integrase family.</text>
</comment>
<dbReference type="GO" id="GO:0015074">
    <property type="term" value="P:DNA integration"/>
    <property type="evidence" value="ECO:0007669"/>
    <property type="project" value="UniProtKB-KW"/>
</dbReference>
<accession>A0A6B8MRW9</accession>
<keyword evidence="2" id="KW-0229">DNA integration</keyword>
<name>A0A6B8MRW9_KLEOX</name>
<protein>
    <submittedName>
        <fullName evidence="6">Tyrosine-type recombinase/integrase</fullName>
    </submittedName>
</protein>
<dbReference type="Proteomes" id="UP000427108">
    <property type="component" value="Chromosome"/>
</dbReference>
<gene>
    <name evidence="6" type="ORF">GJ746_15235</name>
</gene>
<sequence>MTKNHGDKSELTSFRSEKATSKTALAIYLGGLAPSGRRSMYSLLNNCAEILKADSRADDFDWMQLRYVHVAKTRATLLDKGYATSTINMTLAALKGIAQTAFNLQLLDADNLARIRTVKRVKGDSYRKGRALSKDEVKQLIQAAKQHPQKIRQQRDKAIVLTLCGAGLRVGELVALRIDDYCIATQTLTIRRGKGRKYREITVAPVVARALISWIKANPGSGALFTHIHRYGQAGQKALTEAGITSILQQLRDVADLQPFTPHDLRRTFITRLLEQGADINLVRQLAGHSDISTTVLYDRRDSSELEKLSRGLTF</sequence>
<evidence type="ECO:0000256" key="4">
    <source>
        <dbReference type="ARBA" id="ARBA00023172"/>
    </source>
</evidence>
<dbReference type="CDD" id="cd00397">
    <property type="entry name" value="DNA_BRE_C"/>
    <property type="match status" value="1"/>
</dbReference>
<dbReference type="InterPro" id="IPR050090">
    <property type="entry name" value="Tyrosine_recombinase_XerCD"/>
</dbReference>
<dbReference type="GO" id="GO:0006310">
    <property type="term" value="P:DNA recombination"/>
    <property type="evidence" value="ECO:0007669"/>
    <property type="project" value="UniProtKB-KW"/>
</dbReference>
<feature type="domain" description="Tyr recombinase" evidence="5">
    <location>
        <begin position="127"/>
        <end position="311"/>
    </location>
</feature>
<dbReference type="InterPro" id="IPR013762">
    <property type="entry name" value="Integrase-like_cat_sf"/>
</dbReference>
<dbReference type="EMBL" id="CP046115">
    <property type="protein sequence ID" value="QGN40555.1"/>
    <property type="molecule type" value="Genomic_DNA"/>
</dbReference>